<evidence type="ECO:0000313" key="5">
    <source>
        <dbReference type="EMBL" id="GGO01305.1"/>
    </source>
</evidence>
<evidence type="ECO:0000256" key="1">
    <source>
        <dbReference type="ARBA" id="ARBA00023015"/>
    </source>
</evidence>
<organism evidence="5 6">
    <name type="scientific">Haloarcula pellucida</name>
    <dbReference type="NCBI Taxonomy" id="1427151"/>
    <lineage>
        <taxon>Archaea</taxon>
        <taxon>Methanobacteriati</taxon>
        <taxon>Methanobacteriota</taxon>
        <taxon>Stenosarchaea group</taxon>
        <taxon>Halobacteria</taxon>
        <taxon>Halobacteriales</taxon>
        <taxon>Haloarculaceae</taxon>
        <taxon>Haloarcula</taxon>
    </lineage>
</organism>
<evidence type="ECO:0000259" key="3">
    <source>
        <dbReference type="Pfam" id="PF04967"/>
    </source>
</evidence>
<dbReference type="PANTHER" id="PTHR34236">
    <property type="entry name" value="DIMETHYL SULFOXIDE REDUCTASE TRANSCRIPTIONAL ACTIVATOR"/>
    <property type="match status" value="1"/>
</dbReference>
<proteinExistence type="predicted"/>
<name>A0A830GRH6_9EURY</name>
<comment type="caution">
    <text evidence="5">The sequence shown here is derived from an EMBL/GenBank/DDBJ whole genome shotgun (WGS) entry which is preliminary data.</text>
</comment>
<reference evidence="5" key="1">
    <citation type="journal article" date="2014" name="Int. J. Syst. Evol. Microbiol.">
        <title>Complete genome sequence of Corynebacterium casei LMG S-19264T (=DSM 44701T), isolated from a smear-ripened cheese.</title>
        <authorList>
            <consortium name="US DOE Joint Genome Institute (JGI-PGF)"/>
            <person name="Walter F."/>
            <person name="Albersmeier A."/>
            <person name="Kalinowski J."/>
            <person name="Ruckert C."/>
        </authorList>
    </citation>
    <scope>NUCLEOTIDE SEQUENCE</scope>
    <source>
        <strain evidence="5">JCM 17820</strain>
    </source>
</reference>
<sequence>MRYLHLRLAGEEATLHPLVATLTDPDLFRDAKMVDWMPSFDPKRATVLLYLDGDLDRFESVLADTDLVLEYDVTPFGDGRGYAYVHSVPHPTEWQLFEVGMIEGLLPVFPVQYHHDGSLTMRIVGPHQRLQAAVDATPSGVDTVIQQVGEYDLGRPPIPPALPPRQRDALAVALDAGYYDVPRTANRDDVAARLDCAPSTASEHLQKAEAHLVRTFLDH</sequence>
<evidence type="ECO:0000313" key="6">
    <source>
        <dbReference type="Proteomes" id="UP000605784"/>
    </source>
</evidence>
<evidence type="ECO:0008006" key="7">
    <source>
        <dbReference type="Google" id="ProtNLM"/>
    </source>
</evidence>
<accession>A0A830GRH6</accession>
<feature type="domain" description="HTH bat-type" evidence="3">
    <location>
        <begin position="164"/>
        <end position="213"/>
    </location>
</feature>
<dbReference type="InterPro" id="IPR007050">
    <property type="entry name" value="HTH_bacterioopsin"/>
</dbReference>
<dbReference type="Pfam" id="PF04967">
    <property type="entry name" value="HTH_10"/>
    <property type="match status" value="1"/>
</dbReference>
<dbReference type="Proteomes" id="UP000605784">
    <property type="component" value="Unassembled WGS sequence"/>
</dbReference>
<dbReference type="InterPro" id="IPR056493">
    <property type="entry name" value="HVO_0513_N"/>
</dbReference>
<keyword evidence="2" id="KW-0804">Transcription</keyword>
<gene>
    <name evidence="5" type="ORF">GCM10009030_34820</name>
</gene>
<dbReference type="AlphaFoldDB" id="A0A830GRH6"/>
<dbReference type="RefSeq" id="WP_189001124.1">
    <property type="nucleotide sequence ID" value="NZ_BMOU01000006.1"/>
</dbReference>
<keyword evidence="6" id="KW-1185">Reference proteome</keyword>
<evidence type="ECO:0000256" key="2">
    <source>
        <dbReference type="ARBA" id="ARBA00023163"/>
    </source>
</evidence>
<keyword evidence="1" id="KW-0805">Transcription regulation</keyword>
<feature type="domain" description="HVO-0513-like N-terminal" evidence="4">
    <location>
        <begin position="30"/>
        <end position="151"/>
    </location>
</feature>
<protein>
    <recommendedName>
        <fullName evidence="7">HTH DNA binding domain-containing protein</fullName>
    </recommendedName>
</protein>
<dbReference type="PANTHER" id="PTHR34236:SF1">
    <property type="entry name" value="DIMETHYL SULFOXIDE REDUCTASE TRANSCRIPTIONAL ACTIVATOR"/>
    <property type="match status" value="1"/>
</dbReference>
<dbReference type="Pfam" id="PF24278">
    <property type="entry name" value="HVO_0513_N"/>
    <property type="match status" value="1"/>
</dbReference>
<dbReference type="EMBL" id="BMOU01000006">
    <property type="protein sequence ID" value="GGO01305.1"/>
    <property type="molecule type" value="Genomic_DNA"/>
</dbReference>
<evidence type="ECO:0000259" key="4">
    <source>
        <dbReference type="Pfam" id="PF24278"/>
    </source>
</evidence>
<reference evidence="5" key="2">
    <citation type="submission" date="2020-09" db="EMBL/GenBank/DDBJ databases">
        <authorList>
            <person name="Sun Q."/>
            <person name="Ohkuma M."/>
        </authorList>
    </citation>
    <scope>NUCLEOTIDE SEQUENCE</scope>
    <source>
        <strain evidence="5">JCM 17820</strain>
    </source>
</reference>